<keyword evidence="2" id="KW-1185">Reference proteome</keyword>
<protein>
    <submittedName>
        <fullName evidence="1">Uncharacterized protein</fullName>
    </submittedName>
</protein>
<dbReference type="EMBL" id="ASPP01035692">
    <property type="protein sequence ID" value="ETO02471.1"/>
    <property type="molecule type" value="Genomic_DNA"/>
</dbReference>
<comment type="caution">
    <text evidence="1">The sequence shown here is derived from an EMBL/GenBank/DDBJ whole genome shotgun (WGS) entry which is preliminary data.</text>
</comment>
<organism evidence="1 2">
    <name type="scientific">Reticulomyxa filosa</name>
    <dbReference type="NCBI Taxonomy" id="46433"/>
    <lineage>
        <taxon>Eukaryota</taxon>
        <taxon>Sar</taxon>
        <taxon>Rhizaria</taxon>
        <taxon>Retaria</taxon>
        <taxon>Foraminifera</taxon>
        <taxon>Monothalamids</taxon>
        <taxon>Reticulomyxidae</taxon>
        <taxon>Reticulomyxa</taxon>
    </lineage>
</organism>
<sequence>MEFCIFQNVAPLFKEYNGIHFKLTWFDKSVTPNKERIELISFKDLITIRSFKEALKDCDQLWKLSQNKNALFWSMGICYSLLKTTGVEMWDQLFARESSFIEKYGLEVYLKESMPPFHNPASKSVKDETTPEMKLLCLQEKESWVQQHLAKSIIFFVVIVEKLSLFLCNI</sequence>
<dbReference type="Proteomes" id="UP000023152">
    <property type="component" value="Unassembled WGS sequence"/>
</dbReference>
<dbReference type="AlphaFoldDB" id="X6LM94"/>
<reference evidence="1 2" key="1">
    <citation type="journal article" date="2013" name="Curr. Biol.">
        <title>The Genome of the Foraminiferan Reticulomyxa filosa.</title>
        <authorList>
            <person name="Glockner G."/>
            <person name="Hulsmann N."/>
            <person name="Schleicher M."/>
            <person name="Noegel A.A."/>
            <person name="Eichinger L."/>
            <person name="Gallinger C."/>
            <person name="Pawlowski J."/>
            <person name="Sierra R."/>
            <person name="Euteneuer U."/>
            <person name="Pillet L."/>
            <person name="Moustafa A."/>
            <person name="Platzer M."/>
            <person name="Groth M."/>
            <person name="Szafranski K."/>
            <person name="Schliwa M."/>
        </authorList>
    </citation>
    <scope>NUCLEOTIDE SEQUENCE [LARGE SCALE GENOMIC DNA]</scope>
</reference>
<name>X6LM94_RETFI</name>
<accession>X6LM94</accession>
<evidence type="ECO:0000313" key="2">
    <source>
        <dbReference type="Proteomes" id="UP000023152"/>
    </source>
</evidence>
<proteinExistence type="predicted"/>
<evidence type="ECO:0000313" key="1">
    <source>
        <dbReference type="EMBL" id="ETO02471.1"/>
    </source>
</evidence>
<gene>
    <name evidence="1" type="ORF">RFI_34961</name>
</gene>